<sequence length="778" mass="86475">MAFVLVDVDTCRACAGWGRVRADRLCFACWSWSQRIKRPAGPCRRCGCTLLLNDDRMCRLCVLEVRYHDEEWLLAEAEQRPTPRRGLQVSLLLDGVRLASAQPLSKRGTPRVGWWRAAHPIAPRHTDLATVCPPQITGQLALFRLPRTLTLDHAAIVEHRVVPDLALVEVVLDRRCAATPMSPPVRGRAVLLARLALVARDADSPFVGEEDLDALPRDRALTAALLRDAGLLRARLRPAVSRRPAPAPPRPAGSCAHCLAWDAAAPRVCARCASFARRSDGHFGACDRCARHLPLVNALCRFCHVIMMDAPVGGPPAGQLWFGGRLGLDTPHVLRRLDDPHRREIAVRRAGRARRAQPTPAVSEYLTDPRQSELFPTGRRDWAGIERRPLPALTAAAQGFVDAFDQQAREQSWKGPCRTTNLRVLTILVAWLGADAPIQETDVRAVAVLRTNLAGLRVAQFLDAHHLLIPDPAKQVSMDEAAVHRLADAMSDVFRGEVHIWIGVLRGEGTRPSRRMSWTTIRRYLGYVLPVLRAWRDDGIDSLNQITSEHVTAAIAAQPYPGSAHSGLRSLFRALKREQRIFRDPAGVVHLVKATSLPRPLPTDRIQGLIDRAPTSMSAAAIALIAIHGIHHQQLMRLRLDDLDRARGRLLVHRPGTTRTTPSVRIVFLHDLTLRLLTAWLHDRHHRWPHSTNPHLFVSLRTAMNTDGPPINKFCLMAQLRKVGVTPSQLWTDRVLDEAASTADPVQLMRVFDISKATAVKYVATAHPERFAPDPTHA</sequence>
<reference evidence="3" key="1">
    <citation type="submission" date="2016-02" db="EMBL/GenBank/DDBJ databases">
        <authorList>
            <person name="Wibberg D."/>
        </authorList>
    </citation>
    <scope>NUCLEOTIDE SEQUENCE [LARGE SCALE GENOMIC DNA]</scope>
</reference>
<gene>
    <name evidence="2" type="ORF">FDG2_5454</name>
</gene>
<dbReference type="GO" id="GO:0003677">
    <property type="term" value="F:DNA binding"/>
    <property type="evidence" value="ECO:0007669"/>
    <property type="project" value="InterPro"/>
</dbReference>
<keyword evidence="3" id="KW-1185">Reference proteome</keyword>
<organism evidence="2 3">
    <name type="scientific">Candidatus Protofrankia californiensis</name>
    <dbReference type="NCBI Taxonomy" id="1839754"/>
    <lineage>
        <taxon>Bacteria</taxon>
        <taxon>Bacillati</taxon>
        <taxon>Actinomycetota</taxon>
        <taxon>Actinomycetes</taxon>
        <taxon>Frankiales</taxon>
        <taxon>Frankiaceae</taxon>
        <taxon>Protofrankia</taxon>
    </lineage>
</organism>
<dbReference type="GO" id="GO:0006310">
    <property type="term" value="P:DNA recombination"/>
    <property type="evidence" value="ECO:0007669"/>
    <property type="project" value="UniProtKB-KW"/>
</dbReference>
<accession>A0A1C3PDF7</accession>
<dbReference type="GO" id="GO:0015074">
    <property type="term" value="P:DNA integration"/>
    <property type="evidence" value="ECO:0007669"/>
    <property type="project" value="InterPro"/>
</dbReference>
<keyword evidence="1" id="KW-0233">DNA recombination</keyword>
<evidence type="ECO:0000256" key="1">
    <source>
        <dbReference type="ARBA" id="ARBA00023172"/>
    </source>
</evidence>
<dbReference type="Gene3D" id="1.10.443.10">
    <property type="entry name" value="Intergrase catalytic core"/>
    <property type="match status" value="1"/>
</dbReference>
<dbReference type="EMBL" id="FLUV01002270">
    <property type="protein sequence ID" value="SBW27847.1"/>
    <property type="molecule type" value="Genomic_DNA"/>
</dbReference>
<evidence type="ECO:0000313" key="3">
    <source>
        <dbReference type="Proteomes" id="UP000199013"/>
    </source>
</evidence>
<protein>
    <submittedName>
        <fullName evidence="2">Uncharacterized protein</fullName>
    </submittedName>
</protein>
<dbReference type="InterPro" id="IPR013762">
    <property type="entry name" value="Integrase-like_cat_sf"/>
</dbReference>
<dbReference type="Proteomes" id="UP000199013">
    <property type="component" value="Unassembled WGS sequence"/>
</dbReference>
<evidence type="ECO:0000313" key="2">
    <source>
        <dbReference type="EMBL" id="SBW27847.1"/>
    </source>
</evidence>
<dbReference type="SUPFAM" id="SSF56349">
    <property type="entry name" value="DNA breaking-rejoining enzymes"/>
    <property type="match status" value="1"/>
</dbReference>
<proteinExistence type="predicted"/>
<dbReference type="InterPro" id="IPR011010">
    <property type="entry name" value="DNA_brk_join_enz"/>
</dbReference>
<name>A0A1C3PDF7_9ACTN</name>
<dbReference type="AlphaFoldDB" id="A0A1C3PDF7"/>